<comment type="pathway">
    <text evidence="2 10">Amino-acid biosynthesis; L-methionine biosynthesis via de novo pathway; L-homoserine from L-aspartate: step 3/3.</text>
</comment>
<accession>A0ABV8X6A7</accession>
<gene>
    <name evidence="14" type="ORF">ACFOZY_10465</name>
</gene>
<feature type="domain" description="Aspartate/homoserine dehydrogenase NAD-binding" evidence="13">
    <location>
        <begin position="10"/>
        <end position="127"/>
    </location>
</feature>
<name>A0ABV8X6A7_9LACT</name>
<dbReference type="InterPro" id="IPR022697">
    <property type="entry name" value="HDH_short"/>
</dbReference>
<dbReference type="EC" id="1.1.1.3" evidence="4 10"/>
<dbReference type="Gene3D" id="3.40.50.720">
    <property type="entry name" value="NAD(P)-binding Rossmann-like Domain"/>
    <property type="match status" value="1"/>
</dbReference>
<evidence type="ECO:0000256" key="3">
    <source>
        <dbReference type="ARBA" id="ARBA00006753"/>
    </source>
</evidence>
<evidence type="ECO:0000256" key="5">
    <source>
        <dbReference type="ARBA" id="ARBA00013376"/>
    </source>
</evidence>
<evidence type="ECO:0000256" key="2">
    <source>
        <dbReference type="ARBA" id="ARBA00005062"/>
    </source>
</evidence>
<comment type="caution">
    <text evidence="14">The sequence shown here is derived from an EMBL/GenBank/DDBJ whole genome shotgun (WGS) entry which is preliminary data.</text>
</comment>
<sequence>MQTIKIALLGFGTVGQGVFQILNEKKEEFRNFFGIDVEVVGVLIRDVEKLRPLPAHLFVTDRFEDIASIPDVDVVFEAIVGEEPAYSYLTYFLERGIHVITANKAMFAKHGLSLQKVAENYDATIGYEATTAGGVPIIKTLKNLLQVNEVENIAGILNGTSNFILSEMRTAKCTFEEALQNAQDFGYAEADPTDDVSGKDAFRKLMILSQLAFGRQPSWEDVEVRGIQTLTLRDIEEAEESGMRYRHVAEVNITGSGNLQAVVRPLLVGPSHPLYTVDGVDNAIVIDSEYLGKLTLIGPGAGRFPTGSAMVEDFVQVISSKPKVIIPQ</sequence>
<comment type="catalytic activity">
    <reaction evidence="10">
        <text>L-homoserine + NADP(+) = L-aspartate 4-semialdehyde + NADPH + H(+)</text>
        <dbReference type="Rhea" id="RHEA:15761"/>
        <dbReference type="ChEBI" id="CHEBI:15378"/>
        <dbReference type="ChEBI" id="CHEBI:57476"/>
        <dbReference type="ChEBI" id="CHEBI:57783"/>
        <dbReference type="ChEBI" id="CHEBI:58349"/>
        <dbReference type="ChEBI" id="CHEBI:537519"/>
        <dbReference type="EC" id="1.1.1.3"/>
    </reaction>
</comment>
<dbReference type="PANTHER" id="PTHR43331">
    <property type="entry name" value="HOMOSERINE DEHYDROGENASE"/>
    <property type="match status" value="1"/>
</dbReference>
<evidence type="ECO:0000256" key="8">
    <source>
        <dbReference type="ARBA" id="ARBA00023002"/>
    </source>
</evidence>
<dbReference type="PANTHER" id="PTHR43331:SF1">
    <property type="entry name" value="HOMOSERINE DEHYDROGENASE"/>
    <property type="match status" value="1"/>
</dbReference>
<comment type="similarity">
    <text evidence="3 11">Belongs to the homoserine dehydrogenase family.</text>
</comment>
<dbReference type="Gene3D" id="3.30.360.10">
    <property type="entry name" value="Dihydrodipicolinate Reductase, domain 2"/>
    <property type="match status" value="1"/>
</dbReference>
<keyword evidence="9 10" id="KW-0486">Methionine biosynthesis</keyword>
<protein>
    <recommendedName>
        <fullName evidence="5 10">Homoserine dehydrogenase</fullName>
        <ecNumber evidence="4 10">1.1.1.3</ecNumber>
    </recommendedName>
</protein>
<dbReference type="RefSeq" id="WP_378155137.1">
    <property type="nucleotide sequence ID" value="NZ_JBHSEC010000019.1"/>
</dbReference>
<reference evidence="15" key="1">
    <citation type="journal article" date="2019" name="Int. J. Syst. Evol. Microbiol.">
        <title>The Global Catalogue of Microorganisms (GCM) 10K type strain sequencing project: providing services to taxonomists for standard genome sequencing and annotation.</title>
        <authorList>
            <consortium name="The Broad Institute Genomics Platform"/>
            <consortium name="The Broad Institute Genome Sequencing Center for Infectious Disease"/>
            <person name="Wu L."/>
            <person name="Ma J."/>
        </authorList>
    </citation>
    <scope>NUCLEOTIDE SEQUENCE [LARGE SCALE GENOMIC DNA]</scope>
    <source>
        <strain evidence="15">CCUG 59778</strain>
    </source>
</reference>
<dbReference type="Proteomes" id="UP001595817">
    <property type="component" value="Unassembled WGS sequence"/>
</dbReference>
<evidence type="ECO:0000256" key="7">
    <source>
        <dbReference type="ARBA" id="ARBA00022697"/>
    </source>
</evidence>
<evidence type="ECO:0000256" key="9">
    <source>
        <dbReference type="ARBA" id="ARBA00023167"/>
    </source>
</evidence>
<evidence type="ECO:0000313" key="14">
    <source>
        <dbReference type="EMBL" id="MFC4410838.1"/>
    </source>
</evidence>
<keyword evidence="15" id="KW-1185">Reference proteome</keyword>
<keyword evidence="7 10" id="KW-0791">Threonine biosynthesis</keyword>
<proteinExistence type="inferred from homology"/>
<dbReference type="SUPFAM" id="SSF55347">
    <property type="entry name" value="Glyceraldehyde-3-phosphate dehydrogenase-like, C-terminal domain"/>
    <property type="match status" value="1"/>
</dbReference>
<keyword evidence="10" id="KW-0521">NADP</keyword>
<dbReference type="SUPFAM" id="SSF51735">
    <property type="entry name" value="NAD(P)-binding Rossmann-fold domains"/>
    <property type="match status" value="1"/>
</dbReference>
<evidence type="ECO:0000259" key="13">
    <source>
        <dbReference type="Pfam" id="PF03447"/>
    </source>
</evidence>
<evidence type="ECO:0000256" key="4">
    <source>
        <dbReference type="ARBA" id="ARBA00013213"/>
    </source>
</evidence>
<evidence type="ECO:0000313" key="15">
    <source>
        <dbReference type="Proteomes" id="UP001595817"/>
    </source>
</evidence>
<dbReference type="PROSITE" id="PS01042">
    <property type="entry name" value="HOMOSER_DHGENASE"/>
    <property type="match status" value="1"/>
</dbReference>
<dbReference type="EMBL" id="JBHSEC010000019">
    <property type="protein sequence ID" value="MFC4410838.1"/>
    <property type="molecule type" value="Genomic_DNA"/>
</dbReference>
<feature type="domain" description="Homoserine dehydrogenase catalytic" evidence="12">
    <location>
        <begin position="136"/>
        <end position="315"/>
    </location>
</feature>
<dbReference type="PIRSF" id="PIRSF036497">
    <property type="entry name" value="HDH_short"/>
    <property type="match status" value="1"/>
</dbReference>
<dbReference type="InterPro" id="IPR001342">
    <property type="entry name" value="HDH_cat"/>
</dbReference>
<dbReference type="Pfam" id="PF00742">
    <property type="entry name" value="Homoserine_dh"/>
    <property type="match status" value="1"/>
</dbReference>
<dbReference type="InterPro" id="IPR019811">
    <property type="entry name" value="HDH_CS"/>
</dbReference>
<evidence type="ECO:0000256" key="1">
    <source>
        <dbReference type="ARBA" id="ARBA00005056"/>
    </source>
</evidence>
<keyword evidence="8 10" id="KW-0560">Oxidoreductase</keyword>
<dbReference type="NCBIfam" id="NF004976">
    <property type="entry name" value="PRK06349.1"/>
    <property type="match status" value="1"/>
</dbReference>
<comment type="pathway">
    <text evidence="1 10">Amino-acid biosynthesis; L-threonine biosynthesis; L-threonine from L-aspartate: step 3/5.</text>
</comment>
<dbReference type="InterPro" id="IPR005106">
    <property type="entry name" value="Asp/hSer_DH_NAD-bd"/>
</dbReference>
<dbReference type="InterPro" id="IPR036291">
    <property type="entry name" value="NAD(P)-bd_dom_sf"/>
</dbReference>
<evidence type="ECO:0000256" key="10">
    <source>
        <dbReference type="RuleBase" id="RU000579"/>
    </source>
</evidence>
<evidence type="ECO:0000256" key="6">
    <source>
        <dbReference type="ARBA" id="ARBA00022605"/>
    </source>
</evidence>
<keyword evidence="6 10" id="KW-0028">Amino-acid biosynthesis</keyword>
<organism evidence="14 15">
    <name type="scientific">Chungangia koreensis</name>
    <dbReference type="NCBI Taxonomy" id="752657"/>
    <lineage>
        <taxon>Bacteria</taxon>
        <taxon>Bacillati</taxon>
        <taxon>Bacillota</taxon>
        <taxon>Bacilli</taxon>
        <taxon>Lactobacillales</taxon>
        <taxon>Chungangia</taxon>
    </lineage>
</organism>
<evidence type="ECO:0000256" key="11">
    <source>
        <dbReference type="RuleBase" id="RU004171"/>
    </source>
</evidence>
<dbReference type="Pfam" id="PF03447">
    <property type="entry name" value="NAD_binding_3"/>
    <property type="match status" value="1"/>
</dbReference>
<evidence type="ECO:0000259" key="12">
    <source>
        <dbReference type="Pfam" id="PF00742"/>
    </source>
</evidence>